<dbReference type="EMBL" id="MRZV01001608">
    <property type="protein sequence ID" value="PIK36836.1"/>
    <property type="molecule type" value="Genomic_DNA"/>
</dbReference>
<keyword evidence="2" id="KW-0808">Transferase</keyword>
<evidence type="ECO:0000256" key="1">
    <source>
        <dbReference type="ARBA" id="ARBA00007824"/>
    </source>
</evidence>
<keyword evidence="8" id="KW-1185">Reference proteome</keyword>
<dbReference type="PROSITE" id="PS51934">
    <property type="entry name" value="LRAT"/>
    <property type="match status" value="1"/>
</dbReference>
<proteinExistence type="inferred from homology"/>
<dbReference type="InterPro" id="IPR051496">
    <property type="entry name" value="H-rev107_PLA/AT"/>
</dbReference>
<comment type="caution">
    <text evidence="7">The sequence shown here is derived from an EMBL/GenBank/DDBJ whole genome shotgun (WGS) entry which is preliminary data.</text>
</comment>
<evidence type="ECO:0000256" key="2">
    <source>
        <dbReference type="ARBA" id="ARBA00022679"/>
    </source>
</evidence>
<keyword evidence="5" id="KW-1133">Transmembrane helix</keyword>
<dbReference type="PANTHER" id="PTHR13943">
    <property type="entry name" value="HRAS-LIKE SUPPRESSOR - RELATED"/>
    <property type="match status" value="1"/>
</dbReference>
<keyword evidence="5" id="KW-0472">Membrane</keyword>
<feature type="domain" description="LRAT" evidence="6">
    <location>
        <begin position="101"/>
        <end position="211"/>
    </location>
</feature>
<evidence type="ECO:0000313" key="8">
    <source>
        <dbReference type="Proteomes" id="UP000230750"/>
    </source>
</evidence>
<protein>
    <submittedName>
        <fullName evidence="7">PspA/IM30 family protein</fullName>
    </submittedName>
</protein>
<dbReference type="AlphaFoldDB" id="A0A2G8JM42"/>
<dbReference type="Gene3D" id="3.90.1720.10">
    <property type="entry name" value="endopeptidase domain like (from Nostoc punctiforme)"/>
    <property type="match status" value="1"/>
</dbReference>
<dbReference type="GO" id="GO:0005737">
    <property type="term" value="C:cytoplasm"/>
    <property type="evidence" value="ECO:0007669"/>
    <property type="project" value="TreeGrafter"/>
</dbReference>
<reference evidence="7 8" key="1">
    <citation type="journal article" date="2017" name="PLoS Biol.">
        <title>The sea cucumber genome provides insights into morphological evolution and visceral regeneration.</title>
        <authorList>
            <person name="Zhang X."/>
            <person name="Sun L."/>
            <person name="Yuan J."/>
            <person name="Sun Y."/>
            <person name="Gao Y."/>
            <person name="Zhang L."/>
            <person name="Li S."/>
            <person name="Dai H."/>
            <person name="Hamel J.F."/>
            <person name="Liu C."/>
            <person name="Yu Y."/>
            <person name="Liu S."/>
            <person name="Lin W."/>
            <person name="Guo K."/>
            <person name="Jin S."/>
            <person name="Xu P."/>
            <person name="Storey K.B."/>
            <person name="Huan P."/>
            <person name="Zhang T."/>
            <person name="Zhou Y."/>
            <person name="Zhang J."/>
            <person name="Lin C."/>
            <person name="Li X."/>
            <person name="Xing L."/>
            <person name="Huo D."/>
            <person name="Sun M."/>
            <person name="Wang L."/>
            <person name="Mercier A."/>
            <person name="Li F."/>
            <person name="Yang H."/>
            <person name="Xiang J."/>
        </authorList>
    </citation>
    <scope>NUCLEOTIDE SEQUENCE [LARGE SCALE GENOMIC DNA]</scope>
    <source>
        <strain evidence="7">Shaxun</strain>
        <tissue evidence="7">Muscle</tissue>
    </source>
</reference>
<dbReference type="InterPro" id="IPR007053">
    <property type="entry name" value="LRAT_dom"/>
</dbReference>
<organism evidence="7 8">
    <name type="scientific">Stichopus japonicus</name>
    <name type="common">Sea cucumber</name>
    <dbReference type="NCBI Taxonomy" id="307972"/>
    <lineage>
        <taxon>Eukaryota</taxon>
        <taxon>Metazoa</taxon>
        <taxon>Echinodermata</taxon>
        <taxon>Eleutherozoa</taxon>
        <taxon>Echinozoa</taxon>
        <taxon>Holothuroidea</taxon>
        <taxon>Aspidochirotacea</taxon>
        <taxon>Aspidochirotida</taxon>
        <taxon>Stichopodidae</taxon>
        <taxon>Apostichopus</taxon>
    </lineage>
</organism>
<dbReference type="OrthoDB" id="421951at2759"/>
<evidence type="ECO:0000256" key="4">
    <source>
        <dbReference type="ARBA" id="ARBA00023098"/>
    </source>
</evidence>
<keyword evidence="3" id="KW-0378">Hydrolase</keyword>
<sequence length="496" mass="54792">MDQKFINFDSVSTETKCMCLEPDETFYKTYSDYDHEGRDVILCKNCGCENREITVCDDDGQSLGADTELTNQSSYSAINAPAEAMKKLRAGDHVAWEREKDIVLTTVKFKHHAIVDSIDDHNMRIIEYKKLPHAKKFTIQQTTYSLSCADEMGYGNFFCINYPRLLTQHNPPRLVLNRALSQLGEGGYNLFFNNCESFATFCKRGVSQTKQVSDNICKAADKLKRVLGAICHAPSFRAMCGGIARAHGIKEIVKVTPGMAYINLVGGALYIIVEGMFCFIDIYKLYGLRHDRSITTKHFVTMVVKRVGLAISKGVVGGATSFFGAGVGAFSGLVLGAMVTHSSGPGMLVGATAGYVIGSVAGGVSGVATLNGSRTIIWSLLHSKNVQSIESLLLGDHVILPGEAFLHPRCHAIVSAIDRVENKIKVIRNDYTRGVVEEWIDYVPMKRMVYGVGECYPVPTVLENARSQIGKHRYNIATYNCKTFAVEHKMKKELNF</sequence>
<name>A0A2G8JM42_STIJA</name>
<gene>
    <name evidence="7" type="ORF">BSL78_26326</name>
</gene>
<dbReference type="GO" id="GO:0008970">
    <property type="term" value="F:phospholipase A1 activity"/>
    <property type="evidence" value="ECO:0007669"/>
    <property type="project" value="TreeGrafter"/>
</dbReference>
<dbReference type="GO" id="GO:0070292">
    <property type="term" value="P:N-acylphosphatidylethanolamine metabolic process"/>
    <property type="evidence" value="ECO:0007669"/>
    <property type="project" value="TreeGrafter"/>
</dbReference>
<evidence type="ECO:0000256" key="3">
    <source>
        <dbReference type="ARBA" id="ARBA00022801"/>
    </source>
</evidence>
<dbReference type="Proteomes" id="UP000230750">
    <property type="component" value="Unassembled WGS sequence"/>
</dbReference>
<dbReference type="GO" id="GO:0016410">
    <property type="term" value="F:N-acyltransferase activity"/>
    <property type="evidence" value="ECO:0007669"/>
    <property type="project" value="TreeGrafter"/>
</dbReference>
<feature type="transmembrane region" description="Helical" evidence="5">
    <location>
        <begin position="260"/>
        <end position="286"/>
    </location>
</feature>
<dbReference type="PANTHER" id="PTHR13943:SF77">
    <property type="entry name" value="LRAT DOMAIN-CONTAINING PROTEIN"/>
    <property type="match status" value="1"/>
</dbReference>
<evidence type="ECO:0000259" key="6">
    <source>
        <dbReference type="PROSITE" id="PS51934"/>
    </source>
</evidence>
<evidence type="ECO:0000256" key="5">
    <source>
        <dbReference type="SAM" id="Phobius"/>
    </source>
</evidence>
<dbReference type="Pfam" id="PF04970">
    <property type="entry name" value="LRAT"/>
    <property type="match status" value="1"/>
</dbReference>
<keyword evidence="5" id="KW-0812">Transmembrane</keyword>
<comment type="similarity">
    <text evidence="1">Belongs to the H-rev107 family.</text>
</comment>
<feature type="transmembrane region" description="Helical" evidence="5">
    <location>
        <begin position="307"/>
        <end position="335"/>
    </location>
</feature>
<keyword evidence="4" id="KW-0443">Lipid metabolism</keyword>
<accession>A0A2G8JM42</accession>
<feature type="transmembrane region" description="Helical" evidence="5">
    <location>
        <begin position="347"/>
        <end position="370"/>
    </location>
</feature>
<dbReference type="GO" id="GO:0004623">
    <property type="term" value="F:phospholipase A2 activity"/>
    <property type="evidence" value="ECO:0007669"/>
    <property type="project" value="TreeGrafter"/>
</dbReference>
<evidence type="ECO:0000313" key="7">
    <source>
        <dbReference type="EMBL" id="PIK36836.1"/>
    </source>
</evidence>